<dbReference type="Gene3D" id="3.90.70.10">
    <property type="entry name" value="Cysteine proteinases"/>
    <property type="match status" value="1"/>
</dbReference>
<keyword evidence="4" id="KW-0732">Signal</keyword>
<name>T0PSZ6_SAPDV</name>
<keyword evidence="3" id="KW-0472">Membrane</keyword>
<dbReference type="GeneID" id="19954435"/>
<evidence type="ECO:0000256" key="2">
    <source>
        <dbReference type="ARBA" id="ARBA00023145"/>
    </source>
</evidence>
<dbReference type="InParanoid" id="T0PSZ6"/>
<evidence type="ECO:0000256" key="1">
    <source>
        <dbReference type="ARBA" id="ARBA00008455"/>
    </source>
</evidence>
<dbReference type="SMART" id="SM00645">
    <property type="entry name" value="Pept_C1"/>
    <property type="match status" value="1"/>
</dbReference>
<dbReference type="AlphaFoldDB" id="T0PSZ6"/>
<protein>
    <recommendedName>
        <fullName evidence="5">Peptidase C1A papain C-terminal domain-containing protein</fullName>
    </recommendedName>
</protein>
<evidence type="ECO:0000256" key="3">
    <source>
        <dbReference type="SAM" id="Phobius"/>
    </source>
</evidence>
<dbReference type="InterPro" id="IPR000668">
    <property type="entry name" value="Peptidase_C1A_C"/>
</dbReference>
<dbReference type="RefSeq" id="XP_008618026.1">
    <property type="nucleotide sequence ID" value="XM_008619804.1"/>
</dbReference>
<dbReference type="InterPro" id="IPR013128">
    <property type="entry name" value="Peptidase_C1A"/>
</dbReference>
<dbReference type="OMA" id="RGWARIV"/>
<dbReference type="GO" id="GO:0006508">
    <property type="term" value="P:proteolysis"/>
    <property type="evidence" value="ECO:0007669"/>
    <property type="project" value="InterPro"/>
</dbReference>
<evidence type="ECO:0000313" key="7">
    <source>
        <dbReference type="Proteomes" id="UP000030762"/>
    </source>
</evidence>
<comment type="similarity">
    <text evidence="1">Belongs to the peptidase C1 family.</text>
</comment>
<feature type="chain" id="PRO_5018553816" description="Peptidase C1A papain C-terminal domain-containing protein" evidence="4">
    <location>
        <begin position="20"/>
        <end position="396"/>
    </location>
</feature>
<dbReference type="InterPro" id="IPR038765">
    <property type="entry name" value="Papain-like_cys_pep_sf"/>
</dbReference>
<feature type="signal peptide" evidence="4">
    <location>
        <begin position="1"/>
        <end position="19"/>
    </location>
</feature>
<dbReference type="PANTHER" id="PTHR12411">
    <property type="entry name" value="CYSTEINE PROTEASE FAMILY C1-RELATED"/>
    <property type="match status" value="1"/>
</dbReference>
<dbReference type="EMBL" id="JH767193">
    <property type="protein sequence ID" value="EQC28629.1"/>
    <property type="molecule type" value="Genomic_DNA"/>
</dbReference>
<feature type="transmembrane region" description="Helical" evidence="3">
    <location>
        <begin position="363"/>
        <end position="381"/>
    </location>
</feature>
<evidence type="ECO:0000256" key="4">
    <source>
        <dbReference type="SAM" id="SignalP"/>
    </source>
</evidence>
<sequence length="396" mass="43588">MQQFRALLTLLLLAMGAHALCHCKRTSRSRSMVHATPTIDTSLLPPSLDWCERGFCTPSWNQHVPAYCGACYLHGTLSAVQDRIKILHHKRGFTGPDVMLGRQSFLNCAPGHGFSDGCNGGEPTDVYEFMRNYGLPDETCLPYNATDHTKYTWTNGTCPPEGYCIDCMYTNESPSTPVCFPVTKVIRYRATSFGSFAGEDAMLRELQNGPITCAIAANVDFTTNYTRGVYKDHTNFTDLDHDVEIVGYGVDVATGLKFWHARNSWGTYWGENGFFKIVRGINNLGIEADCSYAVPDIAMEDLVWRRNATYGGSIYGLRQFSSTSTADTLLVRDSTDDITVNASRLAASGSAATPSSMMSLSPLQLYCVLFATTLLAGVLLGRISTRGRKQDYVPLA</sequence>
<evidence type="ECO:0000313" key="6">
    <source>
        <dbReference type="EMBL" id="EQC28629.1"/>
    </source>
</evidence>
<dbReference type="GO" id="GO:0008234">
    <property type="term" value="F:cysteine-type peptidase activity"/>
    <property type="evidence" value="ECO:0007669"/>
    <property type="project" value="InterPro"/>
</dbReference>
<dbReference type="VEuPathDB" id="FungiDB:SDRG_13708"/>
<evidence type="ECO:0000259" key="5">
    <source>
        <dbReference type="SMART" id="SM00645"/>
    </source>
</evidence>
<proteinExistence type="inferred from homology"/>
<accession>T0PSZ6</accession>
<dbReference type="Proteomes" id="UP000030762">
    <property type="component" value="Unassembled WGS sequence"/>
</dbReference>
<keyword evidence="2" id="KW-0865">Zymogen</keyword>
<dbReference type="STRING" id="1156394.T0PSZ6"/>
<dbReference type="SUPFAM" id="SSF54001">
    <property type="entry name" value="Cysteine proteinases"/>
    <property type="match status" value="1"/>
</dbReference>
<reference evidence="6 7" key="1">
    <citation type="submission" date="2012-04" db="EMBL/GenBank/DDBJ databases">
        <title>The Genome Sequence of Saprolegnia declina VS20.</title>
        <authorList>
            <consortium name="The Broad Institute Genome Sequencing Platform"/>
            <person name="Russ C."/>
            <person name="Nusbaum C."/>
            <person name="Tyler B."/>
            <person name="van West P."/>
            <person name="Dieguez-Uribeondo J."/>
            <person name="de Bruijn I."/>
            <person name="Tripathy S."/>
            <person name="Jiang R."/>
            <person name="Young S.K."/>
            <person name="Zeng Q."/>
            <person name="Gargeya S."/>
            <person name="Fitzgerald M."/>
            <person name="Haas B."/>
            <person name="Abouelleil A."/>
            <person name="Alvarado L."/>
            <person name="Arachchi H.M."/>
            <person name="Berlin A."/>
            <person name="Chapman S.B."/>
            <person name="Goldberg J."/>
            <person name="Griggs A."/>
            <person name="Gujja S."/>
            <person name="Hansen M."/>
            <person name="Howarth C."/>
            <person name="Imamovic A."/>
            <person name="Larimer J."/>
            <person name="McCowen C."/>
            <person name="Montmayeur A."/>
            <person name="Murphy C."/>
            <person name="Neiman D."/>
            <person name="Pearson M."/>
            <person name="Priest M."/>
            <person name="Roberts A."/>
            <person name="Saif S."/>
            <person name="Shea T."/>
            <person name="Sisk P."/>
            <person name="Sykes S."/>
            <person name="Wortman J."/>
            <person name="Nusbaum C."/>
            <person name="Birren B."/>
        </authorList>
    </citation>
    <scope>NUCLEOTIDE SEQUENCE [LARGE SCALE GENOMIC DNA]</scope>
    <source>
        <strain evidence="6 7">VS20</strain>
    </source>
</reference>
<feature type="domain" description="Peptidase C1A papain C-terminal" evidence="5">
    <location>
        <begin position="44"/>
        <end position="294"/>
    </location>
</feature>
<gene>
    <name evidence="6" type="ORF">SDRG_13708</name>
</gene>
<keyword evidence="7" id="KW-1185">Reference proteome</keyword>
<organism evidence="6 7">
    <name type="scientific">Saprolegnia diclina (strain VS20)</name>
    <dbReference type="NCBI Taxonomy" id="1156394"/>
    <lineage>
        <taxon>Eukaryota</taxon>
        <taxon>Sar</taxon>
        <taxon>Stramenopiles</taxon>
        <taxon>Oomycota</taxon>
        <taxon>Saprolegniomycetes</taxon>
        <taxon>Saprolegniales</taxon>
        <taxon>Saprolegniaceae</taxon>
        <taxon>Saprolegnia</taxon>
    </lineage>
</organism>
<dbReference type="eggNOG" id="KOG1543">
    <property type="taxonomic scope" value="Eukaryota"/>
</dbReference>
<keyword evidence="3" id="KW-0812">Transmembrane</keyword>
<dbReference type="FunFam" id="3.90.70.10:FF:000117">
    <property type="entry name" value="Probable papain cysteine protease"/>
    <property type="match status" value="1"/>
</dbReference>
<dbReference type="OrthoDB" id="190265at2759"/>
<keyword evidence="3" id="KW-1133">Transmembrane helix</keyword>
<dbReference type="Pfam" id="PF00112">
    <property type="entry name" value="Peptidase_C1"/>
    <property type="match status" value="1"/>
</dbReference>